<dbReference type="Gene3D" id="3.90.550.10">
    <property type="entry name" value="Spore Coat Polysaccharide Biosynthesis Protein SpsA, Chain A"/>
    <property type="match status" value="1"/>
</dbReference>
<keyword evidence="2" id="KW-0808">Transferase</keyword>
<dbReference type="PANTHER" id="PTHR43685:SF11">
    <property type="entry name" value="GLYCOSYLTRANSFERASE TAGX-RELATED"/>
    <property type="match status" value="1"/>
</dbReference>
<dbReference type="CDD" id="cd00761">
    <property type="entry name" value="Glyco_tranf_GTA_type"/>
    <property type="match status" value="1"/>
</dbReference>
<gene>
    <name evidence="2" type="ORF">US29_C0006G0015</name>
</gene>
<name>A0A0G0FF00_9BACT</name>
<dbReference type="Pfam" id="PF00535">
    <property type="entry name" value="Glycos_transf_2"/>
    <property type="match status" value="1"/>
</dbReference>
<dbReference type="GO" id="GO:0016740">
    <property type="term" value="F:transferase activity"/>
    <property type="evidence" value="ECO:0007669"/>
    <property type="project" value="UniProtKB-KW"/>
</dbReference>
<dbReference type="InterPro" id="IPR029044">
    <property type="entry name" value="Nucleotide-diphossugar_trans"/>
</dbReference>
<evidence type="ECO:0000313" key="2">
    <source>
        <dbReference type="EMBL" id="KKQ17663.1"/>
    </source>
</evidence>
<evidence type="ECO:0000313" key="3">
    <source>
        <dbReference type="Proteomes" id="UP000033886"/>
    </source>
</evidence>
<accession>A0A0G0FF00</accession>
<sequence length="315" mass="36145">MEKYPLISIIIPTYNGSKNIHRAITSILNQTYPNIEIIVVDDASKDNTVEVVEQIKDSRIKLLKHKENKNGAAARNTGIKESKGEYIAFLDDDDEWLPEKLMKQMRYLNAKDSKEWKAALTGRSTIINGKKKNGLFDREGDLRITIYMMQRPLGMGSSLLISKDAVNEIGFFNEKYYRNQDVEYVLRYLRKYKLAVLPDHLVLGFGASGIPSGDKLVEVKNILLKDFEEDINGFGTKQAKKIYARHWLQVSKHYALDGNIKQTFHYLFKSLSYTILFSNKLKIVPLANYPAIFYYLLKAIITGEKSQDRFAKGDI</sequence>
<dbReference type="InterPro" id="IPR001173">
    <property type="entry name" value="Glyco_trans_2-like"/>
</dbReference>
<dbReference type="Proteomes" id="UP000033886">
    <property type="component" value="Unassembled WGS sequence"/>
</dbReference>
<evidence type="ECO:0000259" key="1">
    <source>
        <dbReference type="Pfam" id="PF00535"/>
    </source>
</evidence>
<reference evidence="2 3" key="1">
    <citation type="journal article" date="2015" name="Nature">
        <title>rRNA introns, odd ribosomes, and small enigmatic genomes across a large radiation of phyla.</title>
        <authorList>
            <person name="Brown C.T."/>
            <person name="Hug L.A."/>
            <person name="Thomas B.C."/>
            <person name="Sharon I."/>
            <person name="Castelle C.J."/>
            <person name="Singh A."/>
            <person name="Wilkins M.J."/>
            <person name="Williams K.H."/>
            <person name="Banfield J.F."/>
        </authorList>
    </citation>
    <scope>NUCLEOTIDE SEQUENCE [LARGE SCALE GENOMIC DNA]</scope>
</reference>
<proteinExistence type="predicted"/>
<protein>
    <submittedName>
        <fullName evidence="2">Glycosyl transferase family 2</fullName>
    </submittedName>
</protein>
<dbReference type="AlphaFoldDB" id="A0A0G0FF00"/>
<dbReference type="PANTHER" id="PTHR43685">
    <property type="entry name" value="GLYCOSYLTRANSFERASE"/>
    <property type="match status" value="1"/>
</dbReference>
<dbReference type="SUPFAM" id="SSF53448">
    <property type="entry name" value="Nucleotide-diphospho-sugar transferases"/>
    <property type="match status" value="1"/>
</dbReference>
<feature type="domain" description="Glycosyltransferase 2-like" evidence="1">
    <location>
        <begin position="8"/>
        <end position="111"/>
    </location>
</feature>
<organism evidence="2 3">
    <name type="scientific">candidate division WS6 bacterium GW2011_GWF1_36_8</name>
    <dbReference type="NCBI Taxonomy" id="1619098"/>
    <lineage>
        <taxon>Bacteria</taxon>
        <taxon>Candidatus Dojkabacteria</taxon>
    </lineage>
</organism>
<dbReference type="EMBL" id="LBSK01000006">
    <property type="protein sequence ID" value="KKQ17663.1"/>
    <property type="molecule type" value="Genomic_DNA"/>
</dbReference>
<comment type="caution">
    <text evidence="2">The sequence shown here is derived from an EMBL/GenBank/DDBJ whole genome shotgun (WGS) entry which is preliminary data.</text>
</comment>
<dbReference type="InterPro" id="IPR050834">
    <property type="entry name" value="Glycosyltransf_2"/>
</dbReference>